<sequence>MWPCFPDPALAHLVPSLRRGVVEFPVFHVRGGTSTGLVLWARHMPDDPDLRDELLRHLMGVPLDGALPGNRQCHGLGRIAPTGNKVFIADREADGLVGTLAQLAADTSAIDWSVNCGNLSAALPLFALDSGLLVPPAGADRISVTIRNTNTESRLRAALRLDRDGGVPADTVIPGVDGGFSGVDLFLDAPVGAKTGRLLPTGVPRERIGDMWVTCMDVAVPMVIAEAAAFGKTGYETPAELDADGALRVRMREVRVAAGLRMGLRHPSGAAMSADDLARSETLPKLCLIAPAREGGHLSARYFTPQHAHASLAVSGGCCLAAACLVPGTVAHAMCALPADDGASREILLENPVGVLATRIDAQTSVDGVEISGAAYTRSAQILLRGLFPLYRASGPLRACLAGRR</sequence>
<gene>
    <name evidence="3" type="ORF">GCM10011289_16860</name>
</gene>
<evidence type="ECO:0008006" key="5">
    <source>
        <dbReference type="Google" id="ProtNLM"/>
    </source>
</evidence>
<organism evidence="3 4">
    <name type="scientific">Paludibacterium paludis</name>
    <dbReference type="NCBI Taxonomy" id="1225769"/>
    <lineage>
        <taxon>Bacteria</taxon>
        <taxon>Pseudomonadati</taxon>
        <taxon>Pseudomonadota</taxon>
        <taxon>Betaproteobacteria</taxon>
        <taxon>Neisseriales</taxon>
        <taxon>Chromobacteriaceae</taxon>
        <taxon>Paludibacterium</taxon>
    </lineage>
</organism>
<dbReference type="PANTHER" id="PTHR43709:SF2">
    <property type="entry name" value="DUF453 DOMAIN PROTEIN (AFU_ORTHOLOGUE AFUA_6G00360)"/>
    <property type="match status" value="1"/>
</dbReference>
<comment type="similarity">
    <text evidence="1">Belongs to the PrpF family.</text>
</comment>
<dbReference type="GO" id="GO:0016853">
    <property type="term" value="F:isomerase activity"/>
    <property type="evidence" value="ECO:0007669"/>
    <property type="project" value="UniProtKB-KW"/>
</dbReference>
<comment type="caution">
    <text evidence="3">The sequence shown here is derived from an EMBL/GenBank/DDBJ whole genome shotgun (WGS) entry which is preliminary data.</text>
</comment>
<dbReference type="EMBL" id="BMYX01000007">
    <property type="protein sequence ID" value="GGY14127.1"/>
    <property type="molecule type" value="Genomic_DNA"/>
</dbReference>
<dbReference type="RefSeq" id="WP_189533237.1">
    <property type="nucleotide sequence ID" value="NZ_BMYX01000007.1"/>
</dbReference>
<protein>
    <recommendedName>
        <fullName evidence="5">4-oxalomesaconate tautomerase</fullName>
    </recommendedName>
</protein>
<dbReference type="InterPro" id="IPR007400">
    <property type="entry name" value="PrpF-like"/>
</dbReference>
<accession>A0A918P2A7</accession>
<keyword evidence="4" id="KW-1185">Reference proteome</keyword>
<dbReference type="Proteomes" id="UP000645257">
    <property type="component" value="Unassembled WGS sequence"/>
</dbReference>
<evidence type="ECO:0000313" key="3">
    <source>
        <dbReference type="EMBL" id="GGY14127.1"/>
    </source>
</evidence>
<reference evidence="3" key="2">
    <citation type="submission" date="2020-09" db="EMBL/GenBank/DDBJ databases">
        <authorList>
            <person name="Sun Q."/>
            <person name="Kim S."/>
        </authorList>
    </citation>
    <scope>NUCLEOTIDE SEQUENCE</scope>
    <source>
        <strain evidence="3">KCTC 32182</strain>
    </source>
</reference>
<dbReference type="SUPFAM" id="SSF54506">
    <property type="entry name" value="Diaminopimelate epimerase-like"/>
    <property type="match status" value="2"/>
</dbReference>
<keyword evidence="2" id="KW-0413">Isomerase</keyword>
<evidence type="ECO:0000256" key="2">
    <source>
        <dbReference type="ARBA" id="ARBA00023235"/>
    </source>
</evidence>
<dbReference type="Pfam" id="PF04303">
    <property type="entry name" value="PrpF"/>
    <property type="match status" value="1"/>
</dbReference>
<evidence type="ECO:0000256" key="1">
    <source>
        <dbReference type="ARBA" id="ARBA00007673"/>
    </source>
</evidence>
<dbReference type="AlphaFoldDB" id="A0A918P2A7"/>
<name>A0A918P2A7_9NEIS</name>
<dbReference type="PANTHER" id="PTHR43709">
    <property type="entry name" value="ACONITATE ISOMERASE-RELATED"/>
    <property type="match status" value="1"/>
</dbReference>
<evidence type="ECO:0000313" key="4">
    <source>
        <dbReference type="Proteomes" id="UP000645257"/>
    </source>
</evidence>
<proteinExistence type="inferred from homology"/>
<dbReference type="Gene3D" id="3.10.310.10">
    <property type="entry name" value="Diaminopimelate Epimerase, Chain A, domain 1"/>
    <property type="match status" value="2"/>
</dbReference>
<reference evidence="3" key="1">
    <citation type="journal article" date="2014" name="Int. J. Syst. Evol. Microbiol.">
        <title>Complete genome sequence of Corynebacterium casei LMG S-19264T (=DSM 44701T), isolated from a smear-ripened cheese.</title>
        <authorList>
            <consortium name="US DOE Joint Genome Institute (JGI-PGF)"/>
            <person name="Walter F."/>
            <person name="Albersmeier A."/>
            <person name="Kalinowski J."/>
            <person name="Ruckert C."/>
        </authorList>
    </citation>
    <scope>NUCLEOTIDE SEQUENCE</scope>
    <source>
        <strain evidence="3">KCTC 32182</strain>
    </source>
</reference>